<dbReference type="InterPro" id="IPR038532">
    <property type="entry name" value="NDUFS4-like_sf"/>
</dbReference>
<keyword evidence="10 11" id="KW-0472">Membrane</keyword>
<dbReference type="InterPro" id="IPR006885">
    <property type="entry name" value="NADH_UbQ_FeS_4_mit-like"/>
</dbReference>
<evidence type="ECO:0000256" key="11">
    <source>
        <dbReference type="RuleBase" id="RU367010"/>
    </source>
</evidence>
<protein>
    <recommendedName>
        <fullName evidence="3 11">NADH dehydrogenase [ubiquinone] iron-sulfur protein 4, mitochondrial</fullName>
    </recommendedName>
</protein>
<accession>A0AAV6V7M2</accession>
<sequence>MAQIPMSTFLKIHSLIRKPALISNLKWFSSSSIFKAVEKKKEPEIKDVKSALLDADERKHLQDLQKGVDVPIKADLTPVTGVPEEHVKTRRVRIFRPAKNAMQSGTFNTRKWQMEFETRERWENPLMGWASSGDPLSNIAVNFSTKEEAIDFCEKNGWPCFVDEPNVPESSRPKSYGANFAWNKRTRVSTK</sequence>
<evidence type="ECO:0000256" key="10">
    <source>
        <dbReference type="ARBA" id="ARBA00023136"/>
    </source>
</evidence>
<comment type="subcellular location">
    <subcellularLocation>
        <location evidence="11">Mitochondrion inner membrane</location>
        <topology evidence="11">Peripheral membrane protein</topology>
        <orientation evidence="11">Matrix side</orientation>
    </subcellularLocation>
</comment>
<name>A0AAV6V7M2_9ARAC</name>
<evidence type="ECO:0000256" key="7">
    <source>
        <dbReference type="ARBA" id="ARBA00022946"/>
    </source>
</evidence>
<proteinExistence type="inferred from homology"/>
<comment type="caution">
    <text evidence="12">The sequence shown here is derived from an EMBL/GenBank/DDBJ whole genome shotgun (WGS) entry which is preliminary data.</text>
</comment>
<evidence type="ECO:0000256" key="1">
    <source>
        <dbReference type="ARBA" id="ARBA00003195"/>
    </source>
</evidence>
<keyword evidence="13" id="KW-1185">Reference proteome</keyword>
<reference evidence="12 13" key="1">
    <citation type="journal article" date="2022" name="Nat. Ecol. Evol.">
        <title>A masculinizing supergene underlies an exaggerated male reproductive morph in a spider.</title>
        <authorList>
            <person name="Hendrickx F."/>
            <person name="De Corte Z."/>
            <person name="Sonet G."/>
            <person name="Van Belleghem S.M."/>
            <person name="Kostlbacher S."/>
            <person name="Vangestel C."/>
        </authorList>
    </citation>
    <scope>NUCLEOTIDE SEQUENCE [LARGE SCALE GENOMIC DNA]</scope>
    <source>
        <strain evidence="12">W744_W776</strain>
    </source>
</reference>
<dbReference type="GO" id="GO:0022900">
    <property type="term" value="P:electron transport chain"/>
    <property type="evidence" value="ECO:0007669"/>
    <property type="project" value="InterPro"/>
</dbReference>
<organism evidence="12 13">
    <name type="scientific">Oedothorax gibbosus</name>
    <dbReference type="NCBI Taxonomy" id="931172"/>
    <lineage>
        <taxon>Eukaryota</taxon>
        <taxon>Metazoa</taxon>
        <taxon>Ecdysozoa</taxon>
        <taxon>Arthropoda</taxon>
        <taxon>Chelicerata</taxon>
        <taxon>Arachnida</taxon>
        <taxon>Araneae</taxon>
        <taxon>Araneomorphae</taxon>
        <taxon>Entelegynae</taxon>
        <taxon>Araneoidea</taxon>
        <taxon>Linyphiidae</taxon>
        <taxon>Erigoninae</taxon>
        <taxon>Oedothorax</taxon>
    </lineage>
</organism>
<dbReference type="Gene3D" id="3.30.160.190">
    <property type="entry name" value="atu1810 like domain"/>
    <property type="match status" value="1"/>
</dbReference>
<evidence type="ECO:0000256" key="4">
    <source>
        <dbReference type="ARBA" id="ARBA00022448"/>
    </source>
</evidence>
<gene>
    <name evidence="12" type="ORF">JTE90_009972</name>
</gene>
<dbReference type="EMBL" id="JAFNEN010000143">
    <property type="protein sequence ID" value="KAG8192212.1"/>
    <property type="molecule type" value="Genomic_DNA"/>
</dbReference>
<dbReference type="Proteomes" id="UP000827092">
    <property type="component" value="Unassembled WGS sequence"/>
</dbReference>
<evidence type="ECO:0000256" key="2">
    <source>
        <dbReference type="ARBA" id="ARBA00005882"/>
    </source>
</evidence>
<evidence type="ECO:0000256" key="8">
    <source>
        <dbReference type="ARBA" id="ARBA00022982"/>
    </source>
</evidence>
<dbReference type="AlphaFoldDB" id="A0AAV6V7M2"/>
<evidence type="ECO:0000313" key="12">
    <source>
        <dbReference type="EMBL" id="KAG8192212.1"/>
    </source>
</evidence>
<keyword evidence="8 11" id="KW-0249">Electron transport</keyword>
<keyword evidence="9 11" id="KW-0496">Mitochondrion</keyword>
<dbReference type="GO" id="GO:0005743">
    <property type="term" value="C:mitochondrial inner membrane"/>
    <property type="evidence" value="ECO:0007669"/>
    <property type="project" value="UniProtKB-SubCell"/>
</dbReference>
<keyword evidence="4 11" id="KW-0813">Transport</keyword>
<comment type="function">
    <text evidence="1 11">Accessory subunit of the mitochondrial membrane respiratory chain NADH dehydrogenase (Complex I), that is believed not to be involved in catalysis. Complex I functions in the transfer of electrons from NADH to the respiratory chain. The immediate electron acceptor for the enzyme is believed to be ubiquinone.</text>
</comment>
<evidence type="ECO:0000256" key="9">
    <source>
        <dbReference type="ARBA" id="ARBA00023128"/>
    </source>
</evidence>
<evidence type="ECO:0000256" key="6">
    <source>
        <dbReference type="ARBA" id="ARBA00022792"/>
    </source>
</evidence>
<dbReference type="FunFam" id="3.30.160.190:FF:000001">
    <property type="entry name" value="NADH-ubiquinone oxidoreductase 21 kDa subunit mitochondrial"/>
    <property type="match status" value="1"/>
</dbReference>
<dbReference type="PANTHER" id="PTHR12219:SF8">
    <property type="entry name" value="NADH DEHYDROGENASE [UBIQUINONE] IRON-SULFUR PROTEIN 4, MITOCHONDRIAL"/>
    <property type="match status" value="1"/>
</dbReference>
<evidence type="ECO:0000256" key="5">
    <source>
        <dbReference type="ARBA" id="ARBA00022660"/>
    </source>
</evidence>
<comment type="similarity">
    <text evidence="2 11">Belongs to the complex I NDUFS4 subunit family.</text>
</comment>
<evidence type="ECO:0000313" key="13">
    <source>
        <dbReference type="Proteomes" id="UP000827092"/>
    </source>
</evidence>
<keyword evidence="7 11" id="KW-0809">Transit peptide</keyword>
<dbReference type="Pfam" id="PF04800">
    <property type="entry name" value="NDUS4"/>
    <property type="match status" value="1"/>
</dbReference>
<keyword evidence="6 11" id="KW-0999">Mitochondrion inner membrane</keyword>
<evidence type="ECO:0000256" key="3">
    <source>
        <dbReference type="ARBA" id="ARBA00015796"/>
    </source>
</evidence>
<keyword evidence="5 11" id="KW-0679">Respiratory chain</keyword>
<dbReference type="PANTHER" id="PTHR12219">
    <property type="entry name" value="NADH-UBIQUINONE OXIDOREDUCTASE"/>
    <property type="match status" value="1"/>
</dbReference>